<accession>A0A6A0HBW4</accession>
<dbReference type="SUPFAM" id="SSF57256">
    <property type="entry name" value="Elafin-like"/>
    <property type="match status" value="1"/>
</dbReference>
<reference evidence="3" key="1">
    <citation type="submission" date="2014-08" db="EMBL/GenBank/DDBJ databases">
        <authorList>
            <person name="Murali S."/>
            <person name="Richards S."/>
            <person name="Bandaranaike D."/>
            <person name="Bellair M."/>
            <person name="Blankenburg K."/>
            <person name="Chao H."/>
            <person name="Dinh H."/>
            <person name="Doddapaneni H."/>
            <person name="Dugan-Rocha S."/>
            <person name="Elkadiri S."/>
            <person name="Gnanaolivu R."/>
            <person name="Hughes D."/>
            <person name="Lee S."/>
            <person name="Li M."/>
            <person name="Ming W."/>
            <person name="Munidasa M."/>
            <person name="Muniz J."/>
            <person name="Nguyen L."/>
            <person name="Osuji N."/>
            <person name="Pu L.-L."/>
            <person name="Puazo M."/>
            <person name="Skinner E."/>
            <person name="Qu C."/>
            <person name="Quiroz J."/>
            <person name="Raj R."/>
            <person name="Weissenberger G."/>
            <person name="Xin Y."/>
            <person name="Zou X."/>
            <person name="Han Y."/>
            <person name="Worley K."/>
            <person name="Muzny D."/>
            <person name="Gibbs R."/>
        </authorList>
    </citation>
    <scope>NUCLEOTIDE SEQUENCE</scope>
    <source>
        <strain evidence="3">HAZT.00-mixed</strain>
        <tissue evidence="3">Whole organism</tissue>
    </source>
</reference>
<name>A0A6A0HBW4_HYAAZ</name>
<sequence length="73" mass="7795">MRAIVLFAVVFVILVSSPEAEGRRNKGGRCPNTSGLITTCQVTEDSCTSNSQCPRGQRCCPYGCGSRCLNVVP</sequence>
<dbReference type="InterPro" id="IPR008197">
    <property type="entry name" value="WAP_dom"/>
</dbReference>
<feature type="domain" description="WAP" evidence="2">
    <location>
        <begin position="23"/>
        <end position="72"/>
    </location>
</feature>
<dbReference type="SMART" id="SM00217">
    <property type="entry name" value="WAP"/>
    <property type="match status" value="1"/>
</dbReference>
<keyword evidence="1" id="KW-0732">Signal</keyword>
<reference evidence="3" key="3">
    <citation type="submission" date="2019-06" db="EMBL/GenBank/DDBJ databases">
        <authorList>
            <person name="Poynton C."/>
            <person name="Hasenbein S."/>
            <person name="Benoit J.B."/>
            <person name="Sepulveda M.S."/>
            <person name="Poelchau M.F."/>
            <person name="Murali S.C."/>
            <person name="Chen S."/>
            <person name="Glastad K.M."/>
            <person name="Werren J.H."/>
            <person name="Vineis J.H."/>
            <person name="Bowen J.L."/>
            <person name="Friedrich M."/>
            <person name="Jones J."/>
            <person name="Robertson H.M."/>
            <person name="Feyereisen R."/>
            <person name="Mechler-Hickson A."/>
            <person name="Mathers N."/>
            <person name="Lee C.E."/>
            <person name="Colbourne J.K."/>
            <person name="Biales A."/>
            <person name="Johnston J.S."/>
            <person name="Wellborn G.A."/>
            <person name="Rosendale A.J."/>
            <person name="Cridge A.G."/>
            <person name="Munoz-Torres M.C."/>
            <person name="Bain P.A."/>
            <person name="Manny A.R."/>
            <person name="Major K.M."/>
            <person name="Lambert F.N."/>
            <person name="Vulpe C.D."/>
            <person name="Tuck P."/>
            <person name="Blalock B.J."/>
            <person name="Lin Y.-Y."/>
            <person name="Smith M.E."/>
            <person name="Ochoa-Acuna H."/>
            <person name="Chen M.-J.M."/>
            <person name="Childers C.P."/>
            <person name="Qu J."/>
            <person name="Dugan S."/>
            <person name="Lee S.L."/>
            <person name="Chao H."/>
            <person name="Dinh H."/>
            <person name="Han Y."/>
            <person name="Doddapaneni H."/>
            <person name="Worley K.C."/>
            <person name="Muzny D.M."/>
            <person name="Gibbs R.A."/>
            <person name="Richards S."/>
        </authorList>
    </citation>
    <scope>NUCLEOTIDE SEQUENCE</scope>
    <source>
        <strain evidence="3">HAZT.00-mixed</strain>
        <tissue evidence="3">Whole organism</tissue>
    </source>
</reference>
<dbReference type="Proteomes" id="UP000711488">
    <property type="component" value="Unassembled WGS sequence"/>
</dbReference>
<organism evidence="3">
    <name type="scientific">Hyalella azteca</name>
    <name type="common">Amphipod</name>
    <dbReference type="NCBI Taxonomy" id="294128"/>
    <lineage>
        <taxon>Eukaryota</taxon>
        <taxon>Metazoa</taxon>
        <taxon>Ecdysozoa</taxon>
        <taxon>Arthropoda</taxon>
        <taxon>Crustacea</taxon>
        <taxon>Multicrustacea</taxon>
        <taxon>Malacostraca</taxon>
        <taxon>Eumalacostraca</taxon>
        <taxon>Peracarida</taxon>
        <taxon>Amphipoda</taxon>
        <taxon>Senticaudata</taxon>
        <taxon>Talitrida</taxon>
        <taxon>Talitroidea</taxon>
        <taxon>Hyalellidae</taxon>
        <taxon>Hyalella</taxon>
    </lineage>
</organism>
<evidence type="ECO:0000313" key="3">
    <source>
        <dbReference type="EMBL" id="KAA0203298.1"/>
    </source>
</evidence>
<evidence type="ECO:0000256" key="1">
    <source>
        <dbReference type="SAM" id="SignalP"/>
    </source>
</evidence>
<dbReference type="Pfam" id="PF00095">
    <property type="entry name" value="WAP"/>
    <property type="match status" value="1"/>
</dbReference>
<dbReference type="GO" id="GO:0005576">
    <property type="term" value="C:extracellular region"/>
    <property type="evidence" value="ECO:0007669"/>
    <property type="project" value="InterPro"/>
</dbReference>
<dbReference type="InterPro" id="IPR036645">
    <property type="entry name" value="Elafin-like_sf"/>
</dbReference>
<gene>
    <name evidence="3" type="ORF">HAZT_HAZT001965</name>
</gene>
<feature type="signal peptide" evidence="1">
    <location>
        <begin position="1"/>
        <end position="22"/>
    </location>
</feature>
<evidence type="ECO:0000259" key="2">
    <source>
        <dbReference type="PROSITE" id="PS51390"/>
    </source>
</evidence>
<proteinExistence type="predicted"/>
<comment type="caution">
    <text evidence="3">The sequence shown here is derived from an EMBL/GenBank/DDBJ whole genome shotgun (WGS) entry which is preliminary data.</text>
</comment>
<dbReference type="Gene3D" id="4.10.75.10">
    <property type="entry name" value="Elafin-like"/>
    <property type="match status" value="1"/>
</dbReference>
<dbReference type="EMBL" id="JQDR03001933">
    <property type="protein sequence ID" value="KAA0203298.1"/>
    <property type="molecule type" value="Genomic_DNA"/>
</dbReference>
<dbReference type="AlphaFoldDB" id="A0A6A0HBW4"/>
<dbReference type="GO" id="GO:0030414">
    <property type="term" value="F:peptidase inhibitor activity"/>
    <property type="evidence" value="ECO:0007669"/>
    <property type="project" value="InterPro"/>
</dbReference>
<protein>
    <recommendedName>
        <fullName evidence="2">WAP domain-containing protein</fullName>
    </recommendedName>
</protein>
<feature type="chain" id="PRO_5025469930" description="WAP domain-containing protein" evidence="1">
    <location>
        <begin position="23"/>
        <end position="73"/>
    </location>
</feature>
<dbReference type="PROSITE" id="PS51390">
    <property type="entry name" value="WAP"/>
    <property type="match status" value="1"/>
</dbReference>
<reference evidence="3" key="2">
    <citation type="journal article" date="2018" name="Environ. Sci. Technol.">
        <title>The Toxicogenome of Hyalella azteca: A Model for Sediment Ecotoxicology and Evolutionary Toxicology.</title>
        <authorList>
            <person name="Poynton H.C."/>
            <person name="Hasenbein S."/>
            <person name="Benoit J.B."/>
            <person name="Sepulveda M.S."/>
            <person name="Poelchau M.F."/>
            <person name="Hughes D.S.T."/>
            <person name="Murali S.C."/>
            <person name="Chen S."/>
            <person name="Glastad K.M."/>
            <person name="Goodisman M.A.D."/>
            <person name="Werren J.H."/>
            <person name="Vineis J.H."/>
            <person name="Bowen J.L."/>
            <person name="Friedrich M."/>
            <person name="Jones J."/>
            <person name="Robertson H.M."/>
            <person name="Feyereisen R."/>
            <person name="Mechler-Hickson A."/>
            <person name="Mathers N."/>
            <person name="Lee C.E."/>
            <person name="Colbourne J.K."/>
            <person name="Biales A."/>
            <person name="Johnston J.S."/>
            <person name="Wellborn G.A."/>
            <person name="Rosendale A.J."/>
            <person name="Cridge A.G."/>
            <person name="Munoz-Torres M.C."/>
            <person name="Bain P.A."/>
            <person name="Manny A.R."/>
            <person name="Major K.M."/>
            <person name="Lambert F.N."/>
            <person name="Vulpe C.D."/>
            <person name="Tuck P."/>
            <person name="Blalock B.J."/>
            <person name="Lin Y.Y."/>
            <person name="Smith M.E."/>
            <person name="Ochoa-Acuna H."/>
            <person name="Chen M.M."/>
            <person name="Childers C.P."/>
            <person name="Qu J."/>
            <person name="Dugan S."/>
            <person name="Lee S.L."/>
            <person name="Chao H."/>
            <person name="Dinh H."/>
            <person name="Han Y."/>
            <person name="Doddapaneni H."/>
            <person name="Worley K.C."/>
            <person name="Muzny D.M."/>
            <person name="Gibbs R.A."/>
            <person name="Richards S."/>
        </authorList>
    </citation>
    <scope>NUCLEOTIDE SEQUENCE</scope>
    <source>
        <strain evidence="3">HAZT.00-mixed</strain>
        <tissue evidence="3">Whole organism</tissue>
    </source>
</reference>